<dbReference type="STRING" id="1314674.A0A0D7AZP4"/>
<evidence type="ECO:0000256" key="8">
    <source>
        <dbReference type="ARBA" id="ARBA00023101"/>
    </source>
</evidence>
<proteinExistence type="inferred from homology"/>
<dbReference type="PANTHER" id="PTHR11474:SF76">
    <property type="entry name" value="SHKT DOMAIN-CONTAINING PROTEIN"/>
    <property type="match status" value="1"/>
</dbReference>
<dbReference type="PANTHER" id="PTHR11474">
    <property type="entry name" value="TYROSINASE FAMILY MEMBER"/>
    <property type="match status" value="1"/>
</dbReference>
<dbReference type="EMBL" id="KN880669">
    <property type="protein sequence ID" value="KIY63838.1"/>
    <property type="molecule type" value="Genomic_DNA"/>
</dbReference>
<comment type="catalytic activity">
    <reaction evidence="10">
        <text>L-tyrosine + O2 = L-dopaquinone + H2O</text>
        <dbReference type="Rhea" id="RHEA:18117"/>
        <dbReference type="ChEBI" id="CHEBI:15377"/>
        <dbReference type="ChEBI" id="CHEBI:15379"/>
        <dbReference type="ChEBI" id="CHEBI:57924"/>
        <dbReference type="ChEBI" id="CHEBI:58315"/>
        <dbReference type="EC" id="1.14.18.1"/>
    </reaction>
</comment>
<evidence type="ECO:0000256" key="11">
    <source>
        <dbReference type="SAM" id="MobiDB-lite"/>
    </source>
</evidence>
<gene>
    <name evidence="13" type="ORF">CYLTODRAFT_359300</name>
</gene>
<evidence type="ECO:0000256" key="1">
    <source>
        <dbReference type="ARBA" id="ARBA00001973"/>
    </source>
</evidence>
<dbReference type="Pfam" id="PF00264">
    <property type="entry name" value="Tyrosinase"/>
    <property type="match status" value="1"/>
</dbReference>
<organism evidence="13 14">
    <name type="scientific">Cylindrobasidium torrendii FP15055 ss-10</name>
    <dbReference type="NCBI Taxonomy" id="1314674"/>
    <lineage>
        <taxon>Eukaryota</taxon>
        <taxon>Fungi</taxon>
        <taxon>Dikarya</taxon>
        <taxon>Basidiomycota</taxon>
        <taxon>Agaricomycotina</taxon>
        <taxon>Agaricomycetes</taxon>
        <taxon>Agaricomycetidae</taxon>
        <taxon>Agaricales</taxon>
        <taxon>Marasmiineae</taxon>
        <taxon>Physalacriaceae</taxon>
        <taxon>Cylindrobasidium</taxon>
    </lineage>
</organism>
<dbReference type="Gene3D" id="1.10.1280.10">
    <property type="entry name" value="Di-copper center containing domain from catechol oxidase"/>
    <property type="match status" value="1"/>
</dbReference>
<dbReference type="InterPro" id="IPR002227">
    <property type="entry name" value="Tyrosinase_Cu-bd"/>
</dbReference>
<dbReference type="InterPro" id="IPR008922">
    <property type="entry name" value="Di-copper_centre_dom_sf"/>
</dbReference>
<dbReference type="GO" id="GO:0046872">
    <property type="term" value="F:metal ion binding"/>
    <property type="evidence" value="ECO:0007669"/>
    <property type="project" value="UniProtKB-KW"/>
</dbReference>
<dbReference type="OrthoDB" id="6132182at2759"/>
<evidence type="ECO:0000313" key="14">
    <source>
        <dbReference type="Proteomes" id="UP000054007"/>
    </source>
</evidence>
<dbReference type="Pfam" id="PF18132">
    <property type="entry name" value="Tyrosinase_C"/>
    <property type="match status" value="1"/>
</dbReference>
<keyword evidence="8" id="KW-0470">Melanin biosynthesis</keyword>
<dbReference type="Proteomes" id="UP000054007">
    <property type="component" value="Unassembled WGS sequence"/>
</dbReference>
<sequence length="528" mass="59256">MTPSVLITGAPFTGAENARRPNRLEINDLIRDETQFSLYIQALQNIFNRPESLVDSYYAVGGIHGFPYEEWNDSGDTRPPRGTSAMGYCAHRNVLFPTWHRPYIFFFEQLIQAEAARIANMYTPSLRSRFQNGARVLRQPFWDWALNIVPPEEVYLRESLTYLAPNGTRATMPNPFRRYAFKNNSYRRFPSSPVNQYRTTLRQPTTNSSSAVDNTSSLRRQANGNAIRNRVFNTLKNIHSWNQFSNARTQSGPAADSIETLHDDIHVLVGGAGHMGDIAAAGFDPIFYLHHCNVDRLISLWQALNNGVWVTQGVSQSGTWTIPAGSTVGAGSDLTPFWRTNTTYWTSNDVRNTVYTAVSGYSYPDFNNISMTASAAQTQSAISARIDRLYGQGPRSRSVQSRNLLNGSNNSISNGSNPDPWVWQARVAFNPQEYGTSFEVLVFIGEVPLESDDWYGHETYVGARYAWANRSVQSLVSPSRDLSGFIPLNDALLSQGIESLDPDSVTSYLDLALSWRIQTASVNLFFWT</sequence>
<evidence type="ECO:0000256" key="7">
    <source>
        <dbReference type="ARBA" id="ARBA00023033"/>
    </source>
</evidence>
<comment type="similarity">
    <text evidence="2">Belongs to the tyrosinase family.</text>
</comment>
<dbReference type="PRINTS" id="PR00092">
    <property type="entry name" value="TYROSINASE"/>
</dbReference>
<feature type="region of interest" description="Disordered" evidence="11">
    <location>
        <begin position="197"/>
        <end position="216"/>
    </location>
</feature>
<protein>
    <recommendedName>
        <fullName evidence="3">tyrosinase</fullName>
        <ecNumber evidence="3">1.14.18.1</ecNumber>
    </recommendedName>
</protein>
<reference evidence="13 14" key="1">
    <citation type="journal article" date="2015" name="Fungal Genet. Biol.">
        <title>Evolution of novel wood decay mechanisms in Agaricales revealed by the genome sequences of Fistulina hepatica and Cylindrobasidium torrendii.</title>
        <authorList>
            <person name="Floudas D."/>
            <person name="Held B.W."/>
            <person name="Riley R."/>
            <person name="Nagy L.G."/>
            <person name="Koehler G."/>
            <person name="Ransdell A.S."/>
            <person name="Younus H."/>
            <person name="Chow J."/>
            <person name="Chiniquy J."/>
            <person name="Lipzen A."/>
            <person name="Tritt A."/>
            <person name="Sun H."/>
            <person name="Haridas S."/>
            <person name="LaButti K."/>
            <person name="Ohm R.A."/>
            <person name="Kues U."/>
            <person name="Blanchette R.A."/>
            <person name="Grigoriev I.V."/>
            <person name="Minto R.E."/>
            <person name="Hibbett D.S."/>
        </authorList>
    </citation>
    <scope>NUCLEOTIDE SEQUENCE [LARGE SCALE GENOMIC DNA]</scope>
    <source>
        <strain evidence="13 14">FP15055 ss-10</strain>
    </source>
</reference>
<dbReference type="GO" id="GO:0004503">
    <property type="term" value="F:tyrosinase activity"/>
    <property type="evidence" value="ECO:0007669"/>
    <property type="project" value="UniProtKB-EC"/>
</dbReference>
<dbReference type="EC" id="1.14.18.1" evidence="3"/>
<accession>A0A0D7AZP4</accession>
<dbReference type="PROSITE" id="PS00498">
    <property type="entry name" value="TYROSINASE_2"/>
    <property type="match status" value="1"/>
</dbReference>
<feature type="region of interest" description="Disordered" evidence="11">
    <location>
        <begin position="393"/>
        <end position="412"/>
    </location>
</feature>
<keyword evidence="14" id="KW-1185">Reference proteome</keyword>
<comment type="cofactor">
    <cofactor evidence="1">
        <name>Cu(2+)</name>
        <dbReference type="ChEBI" id="CHEBI:29036"/>
    </cofactor>
</comment>
<evidence type="ECO:0000256" key="5">
    <source>
        <dbReference type="ARBA" id="ARBA00023002"/>
    </source>
</evidence>
<evidence type="ECO:0000313" key="13">
    <source>
        <dbReference type="EMBL" id="KIY63838.1"/>
    </source>
</evidence>
<evidence type="ECO:0000256" key="2">
    <source>
        <dbReference type="ARBA" id="ARBA00009928"/>
    </source>
</evidence>
<keyword evidence="4" id="KW-0479">Metal-binding</keyword>
<evidence type="ECO:0000259" key="12">
    <source>
        <dbReference type="PROSITE" id="PS00498"/>
    </source>
</evidence>
<keyword evidence="6" id="KW-0186">Copper</keyword>
<feature type="compositionally biased region" description="Low complexity" evidence="11">
    <location>
        <begin position="403"/>
        <end position="412"/>
    </location>
</feature>
<keyword evidence="7" id="KW-0503">Monooxygenase</keyword>
<evidence type="ECO:0000256" key="6">
    <source>
        <dbReference type="ARBA" id="ARBA00023008"/>
    </source>
</evidence>
<evidence type="ECO:0000256" key="10">
    <source>
        <dbReference type="ARBA" id="ARBA00048881"/>
    </source>
</evidence>
<dbReference type="AlphaFoldDB" id="A0A0D7AZP4"/>
<evidence type="ECO:0000256" key="4">
    <source>
        <dbReference type="ARBA" id="ARBA00022723"/>
    </source>
</evidence>
<name>A0A0D7AZP4_9AGAR</name>
<dbReference type="SUPFAM" id="SSF48056">
    <property type="entry name" value="Di-copper centre-containing domain"/>
    <property type="match status" value="1"/>
</dbReference>
<keyword evidence="5" id="KW-0560">Oxidoreductase</keyword>
<dbReference type="InterPro" id="IPR041640">
    <property type="entry name" value="Tyrosinase_C"/>
</dbReference>
<dbReference type="InterPro" id="IPR050316">
    <property type="entry name" value="Tyrosinase/Hemocyanin"/>
</dbReference>
<dbReference type="GO" id="GO:0042438">
    <property type="term" value="P:melanin biosynthetic process"/>
    <property type="evidence" value="ECO:0007669"/>
    <property type="project" value="UniProtKB-KW"/>
</dbReference>
<comment type="catalytic activity">
    <reaction evidence="9">
        <text>2 L-dopa + O2 = 2 L-dopaquinone + 2 H2O</text>
        <dbReference type="Rhea" id="RHEA:34287"/>
        <dbReference type="ChEBI" id="CHEBI:15377"/>
        <dbReference type="ChEBI" id="CHEBI:15379"/>
        <dbReference type="ChEBI" id="CHEBI:57504"/>
        <dbReference type="ChEBI" id="CHEBI:57924"/>
        <dbReference type="EC" id="1.14.18.1"/>
    </reaction>
</comment>
<evidence type="ECO:0000256" key="9">
    <source>
        <dbReference type="ARBA" id="ARBA00048233"/>
    </source>
</evidence>
<feature type="domain" description="Tyrosinase copper-binding" evidence="12">
    <location>
        <begin position="284"/>
        <end position="295"/>
    </location>
</feature>
<evidence type="ECO:0000256" key="3">
    <source>
        <dbReference type="ARBA" id="ARBA00011906"/>
    </source>
</evidence>